<proteinExistence type="predicted"/>
<accession>A0A2S4PU02</accession>
<evidence type="ECO:0000256" key="1">
    <source>
        <dbReference type="SAM" id="MobiDB-lite"/>
    </source>
</evidence>
<protein>
    <submittedName>
        <fullName evidence="2">Uncharacterized protein</fullName>
    </submittedName>
</protein>
<dbReference type="AlphaFoldDB" id="A0A2S4PU02"/>
<comment type="caution">
    <text evidence="2">The sequence shown here is derived from an EMBL/GenBank/DDBJ whole genome shotgun (WGS) entry which is preliminary data.</text>
</comment>
<organism evidence="2 3">
    <name type="scientific">Erysiphe pulchra</name>
    <dbReference type="NCBI Taxonomy" id="225359"/>
    <lineage>
        <taxon>Eukaryota</taxon>
        <taxon>Fungi</taxon>
        <taxon>Dikarya</taxon>
        <taxon>Ascomycota</taxon>
        <taxon>Pezizomycotina</taxon>
        <taxon>Leotiomycetes</taxon>
        <taxon>Erysiphales</taxon>
        <taxon>Erysiphaceae</taxon>
        <taxon>Erysiphe</taxon>
    </lineage>
</organism>
<dbReference type="Proteomes" id="UP000237438">
    <property type="component" value="Unassembled WGS sequence"/>
</dbReference>
<feature type="region of interest" description="Disordered" evidence="1">
    <location>
        <begin position="489"/>
        <end position="520"/>
    </location>
</feature>
<feature type="compositionally biased region" description="Low complexity" evidence="1">
    <location>
        <begin position="155"/>
        <end position="174"/>
    </location>
</feature>
<name>A0A2S4PU02_9PEZI</name>
<feature type="compositionally biased region" description="Basic and acidic residues" evidence="1">
    <location>
        <begin position="489"/>
        <end position="502"/>
    </location>
</feature>
<feature type="compositionally biased region" description="Polar residues" evidence="1">
    <location>
        <begin position="503"/>
        <end position="520"/>
    </location>
</feature>
<keyword evidence="3" id="KW-1185">Reference proteome</keyword>
<sequence>MKYISPFEAKAKSNYESPQVEASRAKIRKVPNPTKRFTTEKALERRLFILRDVYSHGGLAVERPLGVDLELQNQNHSEISDQNLLAPLHWKIELTECDGDSSNKDFSVNPSSEDPLALLTIKDEKFNRFLSPQLTLTDNTGIGNSNENLPYTRDISTLNSSNSNSLESSEIYSSAEDKGNSFTTKQHQDEVGYDRNKKFDKNSSIAQKMTNRGESDLYKINLGEMIEGNHSADLIDTSSVTTFKLKEDNIRNLSLPIIFSELISSCHSQIFSAPNIVNNEAQNKQPNLTEYKAYKEKPEKLKLMRYRTISSATVVNIPKSRSQRESRDKVFATLASGAENLSLNSHSVTRRPKWHSSTFVAPDQTGYSTEGRATNSIEGRNLQVSPLDTGTFTEINNLKPSRSEDILRQESSDFSTSISGDSQKIGLELSDPQEIRLNQISKLPICINREIRRNQPFNRPRLSPILSNENIYRQRERETRFLSYPDLVGKSKEKKNDQDKYRLSNSLHPETSTNRDGTTTLPTTFATKYLRSIPRAKVVSGYESTKTNFFGEIEENTKANDKDEDIATRSKAAQRALRLILVRTPSGLTD</sequence>
<evidence type="ECO:0000313" key="3">
    <source>
        <dbReference type="Proteomes" id="UP000237438"/>
    </source>
</evidence>
<gene>
    <name evidence="2" type="ORF">EPUL_002254</name>
</gene>
<dbReference type="EMBL" id="PEDP01000579">
    <property type="protein sequence ID" value="POS85512.1"/>
    <property type="molecule type" value="Genomic_DNA"/>
</dbReference>
<feature type="region of interest" description="Disordered" evidence="1">
    <location>
        <begin position="153"/>
        <end position="188"/>
    </location>
</feature>
<reference evidence="2 3" key="1">
    <citation type="submission" date="2017-10" db="EMBL/GenBank/DDBJ databases">
        <title>Development of genomic resources for the powdery mildew, Erysiphe pulchra.</title>
        <authorList>
            <person name="Wadl P.A."/>
            <person name="Mack B.M."/>
            <person name="Moore G."/>
            <person name="Beltz S.B."/>
        </authorList>
    </citation>
    <scope>NUCLEOTIDE SEQUENCE [LARGE SCALE GENOMIC DNA]</scope>
    <source>
        <strain evidence="2">Cflorida</strain>
    </source>
</reference>
<dbReference type="STRING" id="225359.A0A2S4PU02"/>
<dbReference type="OrthoDB" id="1045822at2759"/>
<evidence type="ECO:0000313" key="2">
    <source>
        <dbReference type="EMBL" id="POS85512.1"/>
    </source>
</evidence>